<reference evidence="3 4" key="1">
    <citation type="submission" date="2020-08" db="EMBL/GenBank/DDBJ databases">
        <authorList>
            <person name="Hejnol A."/>
        </authorList>
    </citation>
    <scope>NUCLEOTIDE SEQUENCE [LARGE SCALE GENOMIC DNA]</scope>
</reference>
<dbReference type="InterPro" id="IPR001012">
    <property type="entry name" value="UBX_dom"/>
</dbReference>
<dbReference type="Gene3D" id="3.10.20.90">
    <property type="entry name" value="Phosphatidylinositol 3-kinase Catalytic Subunit, Chain A, domain 1"/>
    <property type="match status" value="1"/>
</dbReference>
<protein>
    <submittedName>
        <fullName evidence="3">DgyrCDS6989</fullName>
    </submittedName>
</protein>
<evidence type="ECO:0000259" key="2">
    <source>
        <dbReference type="PROSITE" id="PS50033"/>
    </source>
</evidence>
<dbReference type="Gene3D" id="1.20.58.2190">
    <property type="match status" value="1"/>
</dbReference>
<feature type="compositionally biased region" description="Basic and acidic residues" evidence="1">
    <location>
        <begin position="52"/>
        <end position="65"/>
    </location>
</feature>
<dbReference type="SUPFAM" id="SSF54236">
    <property type="entry name" value="Ubiquitin-like"/>
    <property type="match status" value="1"/>
</dbReference>
<dbReference type="PANTHER" id="PTHR23153:SF38">
    <property type="entry name" value="UBX DOMAIN-CONTAINING PROTEIN 6"/>
    <property type="match status" value="1"/>
</dbReference>
<keyword evidence="4" id="KW-1185">Reference proteome</keyword>
<dbReference type="Pfam" id="PF00789">
    <property type="entry name" value="UBX"/>
    <property type="match status" value="1"/>
</dbReference>
<feature type="region of interest" description="Disordered" evidence="1">
    <location>
        <begin position="52"/>
        <end position="95"/>
    </location>
</feature>
<dbReference type="InterPro" id="IPR029071">
    <property type="entry name" value="Ubiquitin-like_domsf"/>
</dbReference>
<dbReference type="InterPro" id="IPR042774">
    <property type="entry name" value="UBXN6_PUB"/>
</dbReference>
<dbReference type="SMART" id="SM00580">
    <property type="entry name" value="PUG"/>
    <property type="match status" value="1"/>
</dbReference>
<gene>
    <name evidence="3" type="ORF">DGYR_LOCUS6674</name>
</gene>
<comment type="caution">
    <text evidence="3">The sequence shown here is derived from an EMBL/GenBank/DDBJ whole genome shotgun (WGS) entry which is preliminary data.</text>
</comment>
<evidence type="ECO:0000313" key="3">
    <source>
        <dbReference type="EMBL" id="CAD5118272.1"/>
    </source>
</evidence>
<proteinExistence type="predicted"/>
<dbReference type="Pfam" id="PF09409">
    <property type="entry name" value="PUB"/>
    <property type="match status" value="1"/>
</dbReference>
<dbReference type="EMBL" id="CAJFCJ010000008">
    <property type="protein sequence ID" value="CAD5118272.1"/>
    <property type="molecule type" value="Genomic_DNA"/>
</dbReference>
<dbReference type="OrthoDB" id="49605at2759"/>
<dbReference type="InterPro" id="IPR018997">
    <property type="entry name" value="PUB_domain"/>
</dbReference>
<dbReference type="AlphaFoldDB" id="A0A7I8VPQ1"/>
<feature type="domain" description="UBX" evidence="2">
    <location>
        <begin position="353"/>
        <end position="423"/>
    </location>
</feature>
<evidence type="ECO:0000313" key="4">
    <source>
        <dbReference type="Proteomes" id="UP000549394"/>
    </source>
</evidence>
<dbReference type="PANTHER" id="PTHR23153">
    <property type="entry name" value="UBX-RELATED"/>
    <property type="match status" value="1"/>
</dbReference>
<evidence type="ECO:0000256" key="1">
    <source>
        <dbReference type="SAM" id="MobiDB-lite"/>
    </source>
</evidence>
<name>A0A7I8VPQ1_9ANNE</name>
<organism evidence="3 4">
    <name type="scientific">Dimorphilus gyrociliatus</name>
    <dbReference type="NCBI Taxonomy" id="2664684"/>
    <lineage>
        <taxon>Eukaryota</taxon>
        <taxon>Metazoa</taxon>
        <taxon>Spiralia</taxon>
        <taxon>Lophotrochozoa</taxon>
        <taxon>Annelida</taxon>
        <taxon>Polychaeta</taxon>
        <taxon>Polychaeta incertae sedis</taxon>
        <taxon>Dinophilidae</taxon>
        <taxon>Dimorphilus</taxon>
    </lineage>
</organism>
<dbReference type="GO" id="GO:0005737">
    <property type="term" value="C:cytoplasm"/>
    <property type="evidence" value="ECO:0007669"/>
    <property type="project" value="TreeGrafter"/>
</dbReference>
<dbReference type="PROSITE" id="PS50033">
    <property type="entry name" value="UBX"/>
    <property type="match status" value="1"/>
</dbReference>
<sequence>MNYLLQGIKDLEGKNNMAAIKRFFEKRKIDIKFKKLGEGNKLTAEDAKLAEEVKKANVSDKKPAKSEPASRMAAQAALSRHSHPKPGSSLGTSHKSIELQVRREMEAERRSLEARSKVEERKEIKLDKPTVIEQALFTCPIIGPEILPREEILEKIKEFLYQQLGDEPQITSAMMIYTLNKNSEKVKLCVETICKYIDNIIDNPTEEKYRKIRLGNKAFQERVICIEGADTFLQSVGFETRYLPGPSGSEEEFYVIPAELAEDRDHMRSTKDVLLGAEPIKPELDRSMKIFHSSPHAHQMSIPPDFYAISPEEIKREQQRLTENAEKLGVLRTKEMRERDRIRELRRYRYICIRIRLPDGIILQGTFRAIEKMSDIVDFLKLNMACSWLPFQLLVPPKNSSLDLEGNSTLAELGLAPAALLTMKVETDLLKDLQASNQPLVRPDVMALITELKWNP</sequence>
<accession>A0A7I8VPQ1</accession>
<dbReference type="InterPro" id="IPR036339">
    <property type="entry name" value="PUB-like_dom_sf"/>
</dbReference>
<dbReference type="CDD" id="cd10460">
    <property type="entry name" value="PUB_UBXD1"/>
    <property type="match status" value="1"/>
</dbReference>
<dbReference type="Proteomes" id="UP000549394">
    <property type="component" value="Unassembled WGS sequence"/>
</dbReference>
<dbReference type="SUPFAM" id="SSF143503">
    <property type="entry name" value="PUG domain-like"/>
    <property type="match status" value="1"/>
</dbReference>